<evidence type="ECO:0000313" key="3">
    <source>
        <dbReference type="Proteomes" id="UP000009080"/>
    </source>
</evidence>
<proteinExistence type="predicted"/>
<dbReference type="SUPFAM" id="SSF55729">
    <property type="entry name" value="Acyl-CoA N-acyltransferases (Nat)"/>
    <property type="match status" value="1"/>
</dbReference>
<dbReference type="InterPro" id="IPR039840">
    <property type="entry name" value="NAA80"/>
</dbReference>
<protein>
    <submittedName>
        <fullName evidence="2">Acetyltransferase, GNAT family</fullName>
    </submittedName>
</protein>
<dbReference type="Proteomes" id="UP000009080">
    <property type="component" value="Chromosome"/>
</dbReference>
<dbReference type="GO" id="GO:0005737">
    <property type="term" value="C:cytoplasm"/>
    <property type="evidence" value="ECO:0007669"/>
    <property type="project" value="TreeGrafter"/>
</dbReference>
<dbReference type="PANTHER" id="PTHR13538:SF4">
    <property type="entry name" value="N-ALPHA-ACETYLTRANSFERASE 80"/>
    <property type="match status" value="1"/>
</dbReference>
<dbReference type="RefSeq" id="WP_015817049.1">
    <property type="nucleotide sequence ID" value="NC_012997.1"/>
</dbReference>
<dbReference type="InterPro" id="IPR000182">
    <property type="entry name" value="GNAT_dom"/>
</dbReference>
<accession>C5BNP2</accession>
<dbReference type="GO" id="GO:1905502">
    <property type="term" value="F:acetyl-CoA binding"/>
    <property type="evidence" value="ECO:0007669"/>
    <property type="project" value="TreeGrafter"/>
</dbReference>
<evidence type="ECO:0000313" key="2">
    <source>
        <dbReference type="EMBL" id="ACR10937.1"/>
    </source>
</evidence>
<dbReference type="GO" id="GO:0008080">
    <property type="term" value="F:N-acetyltransferase activity"/>
    <property type="evidence" value="ECO:0007669"/>
    <property type="project" value="InterPro"/>
</dbReference>
<dbReference type="Pfam" id="PF13508">
    <property type="entry name" value="Acetyltransf_7"/>
    <property type="match status" value="1"/>
</dbReference>
<dbReference type="InterPro" id="IPR016181">
    <property type="entry name" value="Acyl_CoA_acyltransferase"/>
</dbReference>
<organism evidence="2 3">
    <name type="scientific">Teredinibacter turnerae (strain ATCC 39867 / T7901)</name>
    <dbReference type="NCBI Taxonomy" id="377629"/>
    <lineage>
        <taxon>Bacteria</taxon>
        <taxon>Pseudomonadati</taxon>
        <taxon>Pseudomonadota</taxon>
        <taxon>Gammaproteobacteria</taxon>
        <taxon>Cellvibrionales</taxon>
        <taxon>Cellvibrionaceae</taxon>
        <taxon>Teredinibacter</taxon>
    </lineage>
</organism>
<dbReference type="Gene3D" id="3.40.630.30">
    <property type="match status" value="1"/>
</dbReference>
<gene>
    <name evidence="2" type="ordered locus">TERTU_0612</name>
</gene>
<dbReference type="KEGG" id="ttu:TERTU_0612"/>
<sequence>MNGTIEISHLREFPQWVKTVAAWHHQEWLRSFRAGGERASREEVGADIREREHNLRAHFDTDPIPATFIAHLPSVAEEARVPVGSVSLVFYQFTKSRKPSEWVTNLFVEPEHRCRGVGQQLLNYIETYAEGHGLAQLRLYTRDKAAYYQKRDWTFTHNGLVQGNAVSVLEKRVGAER</sequence>
<name>C5BNP2_TERTT</name>
<evidence type="ECO:0000259" key="1">
    <source>
        <dbReference type="PROSITE" id="PS51186"/>
    </source>
</evidence>
<dbReference type="PROSITE" id="PS51186">
    <property type="entry name" value="GNAT"/>
    <property type="match status" value="1"/>
</dbReference>
<dbReference type="eggNOG" id="COG0456">
    <property type="taxonomic scope" value="Bacteria"/>
</dbReference>
<dbReference type="EMBL" id="CP001614">
    <property type="protein sequence ID" value="ACR10937.1"/>
    <property type="molecule type" value="Genomic_DNA"/>
</dbReference>
<dbReference type="OrthoDB" id="7678938at2"/>
<dbReference type="STRING" id="377629.TERTU_0612"/>
<reference evidence="2 3" key="1">
    <citation type="journal article" date="2009" name="PLoS ONE">
        <title>The complete genome of Teredinibacter turnerae T7901: an intracellular endosymbiont of marine wood-boring bivalves (shipworms).</title>
        <authorList>
            <person name="Yang J.C."/>
            <person name="Madupu R."/>
            <person name="Durkin A.S."/>
            <person name="Ekborg N.A."/>
            <person name="Pedamallu C.S."/>
            <person name="Hostetler J.B."/>
            <person name="Radune D."/>
            <person name="Toms B.S."/>
            <person name="Henrissat B."/>
            <person name="Coutinho P.M."/>
            <person name="Schwarz S."/>
            <person name="Field L."/>
            <person name="Trindade-Silva A.E."/>
            <person name="Soares C.A.G."/>
            <person name="Elshahawi S."/>
            <person name="Hanora A."/>
            <person name="Schmidt E.W."/>
            <person name="Haygood M.G."/>
            <person name="Posfai J."/>
            <person name="Benner J."/>
            <person name="Madinger C."/>
            <person name="Nove J."/>
            <person name="Anton B."/>
            <person name="Chaudhary K."/>
            <person name="Foster J."/>
            <person name="Holman A."/>
            <person name="Kumar S."/>
            <person name="Lessard P.A."/>
            <person name="Luyten Y.A."/>
            <person name="Slatko B."/>
            <person name="Wood N."/>
            <person name="Wu B."/>
            <person name="Teplitski M."/>
            <person name="Mougous J.D."/>
            <person name="Ward N."/>
            <person name="Eisen J.A."/>
            <person name="Badger J.H."/>
            <person name="Distel D.L."/>
        </authorList>
    </citation>
    <scope>NUCLEOTIDE SEQUENCE [LARGE SCALE GENOMIC DNA]</scope>
    <source>
        <strain evidence="3">ATCC 39867 / T7901</strain>
    </source>
</reference>
<dbReference type="PANTHER" id="PTHR13538">
    <property type="entry name" value="N-ACETYLTRANSFERASE 6"/>
    <property type="match status" value="1"/>
</dbReference>
<dbReference type="CDD" id="cd04301">
    <property type="entry name" value="NAT_SF"/>
    <property type="match status" value="1"/>
</dbReference>
<keyword evidence="3" id="KW-1185">Reference proteome</keyword>
<feature type="domain" description="N-acetyltransferase" evidence="1">
    <location>
        <begin position="5"/>
        <end position="177"/>
    </location>
</feature>
<dbReference type="AlphaFoldDB" id="C5BNP2"/>
<dbReference type="HOGENOM" id="CLU_117112_4_1_6"/>